<organism evidence="4 5">
    <name type="scientific">Alkalicoccus urumqiensis</name>
    <name type="common">Bacillus urumqiensis</name>
    <dbReference type="NCBI Taxonomy" id="1548213"/>
    <lineage>
        <taxon>Bacteria</taxon>
        <taxon>Bacillati</taxon>
        <taxon>Bacillota</taxon>
        <taxon>Bacilli</taxon>
        <taxon>Bacillales</taxon>
        <taxon>Bacillaceae</taxon>
        <taxon>Alkalicoccus</taxon>
    </lineage>
</organism>
<dbReference type="CDD" id="cd00564">
    <property type="entry name" value="TMP_TenI"/>
    <property type="match status" value="1"/>
</dbReference>
<dbReference type="Gene3D" id="3.20.20.70">
    <property type="entry name" value="Aldolase class I"/>
    <property type="match status" value="1"/>
</dbReference>
<name>A0A2P6MHF2_ALKUR</name>
<dbReference type="EMBL" id="PVNS01000006">
    <property type="protein sequence ID" value="PRO65725.1"/>
    <property type="molecule type" value="Genomic_DNA"/>
</dbReference>
<dbReference type="PANTHER" id="PTHR20857">
    <property type="entry name" value="THIAMINE-PHOSPHATE PYROPHOSPHORYLASE"/>
    <property type="match status" value="1"/>
</dbReference>
<evidence type="ECO:0000313" key="4">
    <source>
        <dbReference type="EMBL" id="PRO65725.1"/>
    </source>
</evidence>
<dbReference type="GO" id="GO:0009228">
    <property type="term" value="P:thiamine biosynthetic process"/>
    <property type="evidence" value="ECO:0007669"/>
    <property type="project" value="UniProtKB-KW"/>
</dbReference>
<sequence length="217" mass="23122">MTGGVFFCVPPFLTQSGGVMMELHAISTGTMPPALWWQAAQAVQFAGADAVHLREPDWTASEADAVIRSWSGPARLILNTKTAYTVRPEGIHLPEHAPPETVPHSRSVHSPAAAEQAVLNGAERLIAGPVYPPRSKPGAGIGIEAFSRIVRKVNVPVIAVGGIKPEHMEELYQAGAAGAAVITGMMGAPDPENSTRQYRKEVERCMTFSSSAAEFKD</sequence>
<feature type="domain" description="Thiamine phosphate synthase/TenI" evidence="3">
    <location>
        <begin position="83"/>
        <end position="184"/>
    </location>
</feature>
<reference evidence="4 5" key="1">
    <citation type="submission" date="2018-03" db="EMBL/GenBank/DDBJ databases">
        <title>Bacillus urumqiensis sp. nov., a moderately haloalkaliphilic bacterium isolated from a salt lake.</title>
        <authorList>
            <person name="Zhao B."/>
            <person name="Liao Z."/>
        </authorList>
    </citation>
    <scope>NUCLEOTIDE SEQUENCE [LARGE SCALE GENOMIC DNA]</scope>
    <source>
        <strain evidence="4 5">BZ-SZ-XJ18</strain>
    </source>
</reference>
<gene>
    <name evidence="4" type="ORF">C6I21_07440</name>
</gene>
<comment type="pathway">
    <text evidence="1">Cofactor biosynthesis; thiamine diphosphate biosynthesis.</text>
</comment>
<evidence type="ECO:0000256" key="2">
    <source>
        <dbReference type="ARBA" id="ARBA00022977"/>
    </source>
</evidence>
<evidence type="ECO:0000259" key="3">
    <source>
        <dbReference type="Pfam" id="PF02581"/>
    </source>
</evidence>
<dbReference type="GO" id="GO:0004789">
    <property type="term" value="F:thiamine-phosphate diphosphorylase activity"/>
    <property type="evidence" value="ECO:0007669"/>
    <property type="project" value="TreeGrafter"/>
</dbReference>
<dbReference type="PANTHER" id="PTHR20857:SF15">
    <property type="entry name" value="THIAMINE-PHOSPHATE SYNTHASE"/>
    <property type="match status" value="1"/>
</dbReference>
<dbReference type="OrthoDB" id="9815348at2"/>
<proteinExistence type="predicted"/>
<dbReference type="SUPFAM" id="SSF51391">
    <property type="entry name" value="Thiamin phosphate synthase"/>
    <property type="match status" value="1"/>
</dbReference>
<keyword evidence="5" id="KW-1185">Reference proteome</keyword>
<dbReference type="Pfam" id="PF02581">
    <property type="entry name" value="TMP-TENI"/>
    <property type="match status" value="1"/>
</dbReference>
<dbReference type="AlphaFoldDB" id="A0A2P6MHF2"/>
<evidence type="ECO:0000313" key="5">
    <source>
        <dbReference type="Proteomes" id="UP000243650"/>
    </source>
</evidence>
<dbReference type="InterPro" id="IPR036206">
    <property type="entry name" value="ThiamineP_synth_sf"/>
</dbReference>
<accession>A0A2P6MHF2</accession>
<dbReference type="InterPro" id="IPR022998">
    <property type="entry name" value="ThiamineP_synth_TenI"/>
</dbReference>
<keyword evidence="2" id="KW-0784">Thiamine biosynthesis</keyword>
<dbReference type="GO" id="GO:0005737">
    <property type="term" value="C:cytoplasm"/>
    <property type="evidence" value="ECO:0007669"/>
    <property type="project" value="TreeGrafter"/>
</dbReference>
<comment type="caution">
    <text evidence="4">The sequence shown here is derived from an EMBL/GenBank/DDBJ whole genome shotgun (WGS) entry which is preliminary data.</text>
</comment>
<evidence type="ECO:0000256" key="1">
    <source>
        <dbReference type="ARBA" id="ARBA00004948"/>
    </source>
</evidence>
<dbReference type="InterPro" id="IPR013785">
    <property type="entry name" value="Aldolase_TIM"/>
</dbReference>
<protein>
    <submittedName>
        <fullName evidence="4">Thiamine phosphate synthase</fullName>
    </submittedName>
</protein>
<dbReference type="Proteomes" id="UP000243650">
    <property type="component" value="Unassembled WGS sequence"/>
</dbReference>